<feature type="domain" description="CS" evidence="11">
    <location>
        <begin position="124"/>
        <end position="217"/>
    </location>
</feature>
<dbReference type="Pfam" id="PF09032">
    <property type="entry name" value="Siah-Interact_N"/>
    <property type="match status" value="1"/>
</dbReference>
<keyword evidence="13" id="KW-1185">Reference proteome</keyword>
<dbReference type="Gene3D" id="2.60.40.790">
    <property type="match status" value="1"/>
</dbReference>
<dbReference type="STRING" id="69004.A0A182Q7R6"/>
<dbReference type="InterPro" id="IPR037201">
    <property type="entry name" value="CacyBP_N"/>
</dbReference>
<dbReference type="VEuPathDB" id="VectorBase:AFAF004721"/>
<dbReference type="GO" id="GO:0031625">
    <property type="term" value="F:ubiquitin protein ligase binding"/>
    <property type="evidence" value="ECO:0007669"/>
    <property type="project" value="InterPro"/>
</dbReference>
<dbReference type="InterPro" id="IPR052289">
    <property type="entry name" value="Calcyclin-binding_UBL-bridge"/>
</dbReference>
<dbReference type="Pfam" id="PF04969">
    <property type="entry name" value="CS"/>
    <property type="match status" value="1"/>
</dbReference>
<reference evidence="13" key="1">
    <citation type="submission" date="2014-01" db="EMBL/GenBank/DDBJ databases">
        <title>The Genome Sequence of Anopheles farauti FAR1 (V2).</title>
        <authorList>
            <consortium name="The Broad Institute Genomics Platform"/>
            <person name="Neafsey D.E."/>
            <person name="Besansky N."/>
            <person name="Howell P."/>
            <person name="Walton C."/>
            <person name="Young S.K."/>
            <person name="Zeng Q."/>
            <person name="Gargeya S."/>
            <person name="Fitzgerald M."/>
            <person name="Haas B."/>
            <person name="Abouelleil A."/>
            <person name="Allen A.W."/>
            <person name="Alvarado L."/>
            <person name="Arachchi H.M."/>
            <person name="Berlin A.M."/>
            <person name="Chapman S.B."/>
            <person name="Gainer-Dewar J."/>
            <person name="Goldberg J."/>
            <person name="Griggs A."/>
            <person name="Gujja S."/>
            <person name="Hansen M."/>
            <person name="Howarth C."/>
            <person name="Imamovic A."/>
            <person name="Ireland A."/>
            <person name="Larimer J."/>
            <person name="McCowan C."/>
            <person name="Murphy C."/>
            <person name="Pearson M."/>
            <person name="Poon T.W."/>
            <person name="Priest M."/>
            <person name="Roberts A."/>
            <person name="Saif S."/>
            <person name="Shea T."/>
            <person name="Sisk P."/>
            <person name="Sykes S."/>
            <person name="Wortman J."/>
            <person name="Nusbaum C."/>
            <person name="Birren B."/>
        </authorList>
    </citation>
    <scope>NUCLEOTIDE SEQUENCE [LARGE SCALE GENOMIC DNA]</scope>
    <source>
        <strain evidence="13">FAR1</strain>
    </source>
</reference>
<evidence type="ECO:0000256" key="4">
    <source>
        <dbReference type="ARBA" id="ARBA00022490"/>
    </source>
</evidence>
<keyword evidence="6" id="KW-0833">Ubl conjugation pathway</keyword>
<dbReference type="SUPFAM" id="SSF140106">
    <property type="entry name" value="Calcyclin-binding protein-like"/>
    <property type="match status" value="1"/>
</dbReference>
<dbReference type="EnsemblMetazoa" id="AFAF004721-RA">
    <property type="protein sequence ID" value="AFAF004721-PA"/>
    <property type="gene ID" value="AFAF004721"/>
</dbReference>
<accession>A0A182Q7R6</accession>
<evidence type="ECO:0000256" key="6">
    <source>
        <dbReference type="ARBA" id="ARBA00022786"/>
    </source>
</evidence>
<dbReference type="AlphaFoldDB" id="A0A182Q7R6"/>
<evidence type="ECO:0000256" key="9">
    <source>
        <dbReference type="ARBA" id="ARBA00025145"/>
    </source>
</evidence>
<feature type="domain" description="SGS" evidence="10">
    <location>
        <begin position="202"/>
        <end position="282"/>
    </location>
</feature>
<dbReference type="CDD" id="cd06468">
    <property type="entry name" value="p23_CacyBP"/>
    <property type="match status" value="1"/>
</dbReference>
<dbReference type="EMBL" id="AXCN02000278">
    <property type="status" value="NOT_ANNOTATED_CDS"/>
    <property type="molecule type" value="Genomic_DNA"/>
</dbReference>
<protein>
    <recommendedName>
        <fullName evidence="3">Calcyclin-binding protein</fullName>
    </recommendedName>
</protein>
<keyword evidence="8" id="KW-0539">Nucleus</keyword>
<reference evidence="12" key="2">
    <citation type="submission" date="2020-05" db="UniProtKB">
        <authorList>
            <consortium name="EnsemblMetazoa"/>
        </authorList>
    </citation>
    <scope>IDENTIFICATION</scope>
    <source>
        <strain evidence="12">FAR1</strain>
    </source>
</reference>
<evidence type="ECO:0000259" key="11">
    <source>
        <dbReference type="PROSITE" id="PS51203"/>
    </source>
</evidence>
<dbReference type="GO" id="GO:0044548">
    <property type="term" value="F:S100 protein binding"/>
    <property type="evidence" value="ECO:0007669"/>
    <property type="project" value="InterPro"/>
</dbReference>
<dbReference type="GO" id="GO:0015631">
    <property type="term" value="F:tubulin binding"/>
    <property type="evidence" value="ECO:0007669"/>
    <property type="project" value="InterPro"/>
</dbReference>
<dbReference type="InterPro" id="IPR015120">
    <property type="entry name" value="Siah-Interact_N"/>
</dbReference>
<dbReference type="InterPro" id="IPR008978">
    <property type="entry name" value="HSP20-like_chaperone"/>
</dbReference>
<keyword evidence="5" id="KW-0597">Phosphoprotein</keyword>
<evidence type="ECO:0000256" key="3">
    <source>
        <dbReference type="ARBA" id="ARBA00015702"/>
    </source>
</evidence>
<dbReference type="PROSITE" id="PS51203">
    <property type="entry name" value="CS"/>
    <property type="match status" value="1"/>
</dbReference>
<dbReference type="InterPro" id="IPR037893">
    <property type="entry name" value="CS_CacyBP"/>
</dbReference>
<dbReference type="PANTHER" id="PTHR13164">
    <property type="entry name" value="CALICYLIN BINDING PROTEIN"/>
    <property type="match status" value="1"/>
</dbReference>
<comment type="function">
    <text evidence="9">May be involved in calcium-dependent ubiquitination and subsequent proteasomal degradation of target proteins. Probably serves as a molecular bridge in ubiquitin E3 complexes. Participates in the ubiquitin-mediated degradation of beta-catenin (CTNNB1).</text>
</comment>
<sequence>KFPARKRTEKRERKRLETDTRCIDCTALVFLAIDCKLANIFEFSRTRMSREAIENLTLDLEEMRKLAGSAQRSRVQQMLAIDIRKLETDIQRQRDLLAAQASSEQSVSRPVQTSVPGDVRRYQVELKEYAWDQSDKFIKIFVTVNGVQQVPEDNVNVEFTENSFQLVISDLNNKDYIFVVNNLLNAIDAEKSYRRVKSDMVAIYLAKQGPAKWAHLTLTAKRLQDLKDERLSDGKKVTSDDPSSGLMNIMQQLYDSGDPETKRMINKAWHESQTKQKTATLE</sequence>
<proteinExistence type="predicted"/>
<dbReference type="FunFam" id="2.60.40.790:FF:000006">
    <property type="entry name" value="calcyclin-binding protein-like"/>
    <property type="match status" value="1"/>
</dbReference>
<evidence type="ECO:0000259" key="10">
    <source>
        <dbReference type="PROSITE" id="PS51048"/>
    </source>
</evidence>
<dbReference type="PROSITE" id="PS51048">
    <property type="entry name" value="SGS"/>
    <property type="match status" value="1"/>
</dbReference>
<dbReference type="GO" id="GO:0005737">
    <property type="term" value="C:cytoplasm"/>
    <property type="evidence" value="ECO:0007669"/>
    <property type="project" value="UniProtKB-SubCell"/>
</dbReference>
<dbReference type="Gene3D" id="4.10.860.10">
    <property type="entry name" value="UVR domain"/>
    <property type="match status" value="1"/>
</dbReference>
<evidence type="ECO:0000256" key="1">
    <source>
        <dbReference type="ARBA" id="ARBA00004123"/>
    </source>
</evidence>
<keyword evidence="7" id="KW-0007">Acetylation</keyword>
<evidence type="ECO:0000256" key="7">
    <source>
        <dbReference type="ARBA" id="ARBA00022990"/>
    </source>
</evidence>
<name>A0A182Q7R6_9DIPT</name>
<organism evidence="12 13">
    <name type="scientific">Anopheles farauti</name>
    <dbReference type="NCBI Taxonomy" id="69004"/>
    <lineage>
        <taxon>Eukaryota</taxon>
        <taxon>Metazoa</taxon>
        <taxon>Ecdysozoa</taxon>
        <taxon>Arthropoda</taxon>
        <taxon>Hexapoda</taxon>
        <taxon>Insecta</taxon>
        <taxon>Pterygota</taxon>
        <taxon>Neoptera</taxon>
        <taxon>Endopterygota</taxon>
        <taxon>Diptera</taxon>
        <taxon>Nematocera</taxon>
        <taxon>Culicoidea</taxon>
        <taxon>Culicidae</taxon>
        <taxon>Anophelinae</taxon>
        <taxon>Anopheles</taxon>
    </lineage>
</organism>
<comment type="subcellular location">
    <subcellularLocation>
        <location evidence="2">Cytoplasm</location>
    </subcellularLocation>
    <subcellularLocation>
        <location evidence="1">Nucleus</location>
    </subcellularLocation>
</comment>
<dbReference type="InterPro" id="IPR007052">
    <property type="entry name" value="CS_dom"/>
</dbReference>
<evidence type="ECO:0000256" key="2">
    <source>
        <dbReference type="ARBA" id="ARBA00004496"/>
    </source>
</evidence>
<evidence type="ECO:0000256" key="8">
    <source>
        <dbReference type="ARBA" id="ARBA00023242"/>
    </source>
</evidence>
<evidence type="ECO:0000256" key="5">
    <source>
        <dbReference type="ARBA" id="ARBA00022553"/>
    </source>
</evidence>
<keyword evidence="4" id="KW-0963">Cytoplasm</keyword>
<dbReference type="InterPro" id="IPR007699">
    <property type="entry name" value="SGS_dom"/>
</dbReference>
<dbReference type="Proteomes" id="UP000075886">
    <property type="component" value="Unassembled WGS sequence"/>
</dbReference>
<dbReference type="SUPFAM" id="SSF49764">
    <property type="entry name" value="HSP20-like chaperones"/>
    <property type="match status" value="1"/>
</dbReference>
<evidence type="ECO:0000313" key="13">
    <source>
        <dbReference type="Proteomes" id="UP000075886"/>
    </source>
</evidence>
<dbReference type="GO" id="GO:0007507">
    <property type="term" value="P:heart development"/>
    <property type="evidence" value="ECO:0007669"/>
    <property type="project" value="TreeGrafter"/>
</dbReference>
<dbReference type="GO" id="GO:0005634">
    <property type="term" value="C:nucleus"/>
    <property type="evidence" value="ECO:0007669"/>
    <property type="project" value="UniProtKB-SubCell"/>
</dbReference>
<dbReference type="PANTHER" id="PTHR13164:SF3">
    <property type="entry name" value="CALCYCLIN-BINDING PROTEIN"/>
    <property type="match status" value="1"/>
</dbReference>
<evidence type="ECO:0000313" key="12">
    <source>
        <dbReference type="EnsemblMetazoa" id="AFAF004721-PA"/>
    </source>
</evidence>